<sequence length="150" mass="17144">MVNQFKSLRQNKPETVEQDMQFPDDDNGKMLAAMAEAGIDLTKELDVDFFLVFDDQRDAETALEELTNSDLQCELELNLNDELGKWEIIVCLNMVPDYDTLVEQEVMLNDFAAEFGGMTDGWGVMQHQDGDDEFMDDDDHEHVHGAHCNH</sequence>
<feature type="compositionally biased region" description="Polar residues" evidence="1">
    <location>
        <begin position="1"/>
        <end position="10"/>
    </location>
</feature>
<dbReference type="InterPro" id="IPR036701">
    <property type="entry name" value="RraB-like_sf"/>
</dbReference>
<feature type="domain" description="Regulator of ribonuclease activity B" evidence="2">
    <location>
        <begin position="25"/>
        <end position="124"/>
    </location>
</feature>
<dbReference type="Gene3D" id="3.30.70.970">
    <property type="entry name" value="RraB-like"/>
    <property type="match status" value="1"/>
</dbReference>
<dbReference type="SUPFAM" id="SSF89946">
    <property type="entry name" value="Hypothetical protein VC0424"/>
    <property type="match status" value="1"/>
</dbReference>
<evidence type="ECO:0000259" key="2">
    <source>
        <dbReference type="Pfam" id="PF06877"/>
    </source>
</evidence>
<evidence type="ECO:0000313" key="3">
    <source>
        <dbReference type="EMBL" id="ABX48846.1"/>
    </source>
</evidence>
<dbReference type="HOGENOM" id="CLU_157098_0_0_6"/>
<protein>
    <recommendedName>
        <fullName evidence="2">Regulator of ribonuclease activity B domain-containing protein</fullName>
    </recommendedName>
</protein>
<dbReference type="EMBL" id="CP000891">
    <property type="protein sequence ID" value="ABX48846.1"/>
    <property type="molecule type" value="Genomic_DNA"/>
</dbReference>
<dbReference type="Pfam" id="PF06877">
    <property type="entry name" value="RraB"/>
    <property type="match status" value="1"/>
</dbReference>
<reference evidence="3 4" key="1">
    <citation type="submission" date="2007-11" db="EMBL/GenBank/DDBJ databases">
        <title>Complete sequence of chromosome of Shewanella baltica OS195.</title>
        <authorList>
            <consortium name="US DOE Joint Genome Institute"/>
            <person name="Copeland A."/>
            <person name="Lucas S."/>
            <person name="Lapidus A."/>
            <person name="Barry K."/>
            <person name="Glavina del Rio T."/>
            <person name="Dalin E."/>
            <person name="Tice H."/>
            <person name="Pitluck S."/>
            <person name="Chain P."/>
            <person name="Malfatti S."/>
            <person name="Shin M."/>
            <person name="Vergez L."/>
            <person name="Schmutz J."/>
            <person name="Larimer F."/>
            <person name="Land M."/>
            <person name="Hauser L."/>
            <person name="Kyrpides N."/>
            <person name="Kim E."/>
            <person name="Brettar I."/>
            <person name="Rodrigues J."/>
            <person name="Konstantinidis K."/>
            <person name="Klappenbach J."/>
            <person name="Hofle M."/>
            <person name="Tiedje J."/>
            <person name="Richardson P."/>
        </authorList>
    </citation>
    <scope>NUCLEOTIDE SEQUENCE [LARGE SCALE GENOMIC DNA]</scope>
    <source>
        <strain evidence="3 4">OS195</strain>
    </source>
</reference>
<evidence type="ECO:0000313" key="4">
    <source>
        <dbReference type="Proteomes" id="UP000000770"/>
    </source>
</evidence>
<organism evidence="3 4">
    <name type="scientific">Shewanella baltica (strain OS195)</name>
    <dbReference type="NCBI Taxonomy" id="399599"/>
    <lineage>
        <taxon>Bacteria</taxon>
        <taxon>Pseudomonadati</taxon>
        <taxon>Pseudomonadota</taxon>
        <taxon>Gammaproteobacteria</taxon>
        <taxon>Alteromonadales</taxon>
        <taxon>Shewanellaceae</taxon>
        <taxon>Shewanella</taxon>
    </lineage>
</organism>
<accession>A9KWM3</accession>
<dbReference type="InterPro" id="IPR009671">
    <property type="entry name" value="RraB_dom"/>
</dbReference>
<dbReference type="KEGG" id="sbn:Sbal195_1673"/>
<dbReference type="AlphaFoldDB" id="A9KWM3"/>
<feature type="region of interest" description="Disordered" evidence="1">
    <location>
        <begin position="1"/>
        <end position="24"/>
    </location>
</feature>
<dbReference type="Proteomes" id="UP000000770">
    <property type="component" value="Chromosome"/>
</dbReference>
<gene>
    <name evidence="3" type="ordered locus">Sbal195_1673</name>
</gene>
<name>A9KWM3_SHEB9</name>
<evidence type="ECO:0000256" key="1">
    <source>
        <dbReference type="SAM" id="MobiDB-lite"/>
    </source>
</evidence>
<proteinExistence type="predicted"/>